<dbReference type="Pfam" id="PF13896">
    <property type="entry name" value="Glyco_transf_49"/>
    <property type="match status" value="1"/>
</dbReference>
<dbReference type="STRING" id="7370.A0A1I8NFK4"/>
<dbReference type="VEuPathDB" id="VectorBase:MDOMA2_016448"/>
<dbReference type="AlphaFoldDB" id="A0A1I8NFK4"/>
<accession>A0A1I8NFK4</accession>
<protein>
    <submittedName>
        <fullName evidence="1">Uncharacterized protein</fullName>
    </submittedName>
</protein>
<sequence length="361" mass="42387">MEILFRGDHWILQNMISGLRSRKMGCAEAITFVTVADFSYLMHLETLVERWMGPISLALFAPGDDFDATMNAIQYARLCLPISKLVRDYVTFHIYFPSGHLPVDGIPRTPLEALKWPANCSEPYAPYENVRRRDLYWHWLQLGLPINLGRNVARRSINTHYALVADIELYPSKDFIPQFFDMISRNTSLVTSKNRHVFAVPAFDLDHHAMVPDTKEDLMTMYNMGMAMEMHHRSCSYCQLIPEEQKWLERDSMAERMEVVSMVKRYTSIPFWEPFFVSDPRVPDYDERLLWQWKYDKRMHNYAMCLLGYEYYILHPAFLTHSPGPTPFDVENTRMFTADEEVVEMVPEYAVVYGINERCEV</sequence>
<dbReference type="EnsemblMetazoa" id="MDOA014656-RB">
    <property type="protein sequence ID" value="MDOA014656-PB"/>
    <property type="gene ID" value="MDOA014656"/>
</dbReference>
<organism evidence="1">
    <name type="scientific">Musca domestica</name>
    <name type="common">House fly</name>
    <dbReference type="NCBI Taxonomy" id="7370"/>
    <lineage>
        <taxon>Eukaryota</taxon>
        <taxon>Metazoa</taxon>
        <taxon>Ecdysozoa</taxon>
        <taxon>Arthropoda</taxon>
        <taxon>Hexapoda</taxon>
        <taxon>Insecta</taxon>
        <taxon>Pterygota</taxon>
        <taxon>Neoptera</taxon>
        <taxon>Endopterygota</taxon>
        <taxon>Diptera</taxon>
        <taxon>Brachycera</taxon>
        <taxon>Muscomorpha</taxon>
        <taxon>Muscoidea</taxon>
        <taxon>Muscidae</taxon>
        <taxon>Musca</taxon>
    </lineage>
</organism>
<reference evidence="1" key="1">
    <citation type="submission" date="2020-05" db="UniProtKB">
        <authorList>
            <consortium name="EnsemblMetazoa"/>
        </authorList>
    </citation>
    <scope>IDENTIFICATION</scope>
    <source>
        <strain evidence="1">Aabys</strain>
    </source>
</reference>
<dbReference type="eggNOG" id="KOG3765">
    <property type="taxonomic scope" value="Eukaryota"/>
</dbReference>
<evidence type="ECO:0000313" key="1">
    <source>
        <dbReference type="EnsemblMetazoa" id="MDOA014656-PB"/>
    </source>
</evidence>
<proteinExistence type="predicted"/>
<dbReference type="PANTHER" id="PTHR47412:SF1">
    <property type="entry name" value="FI01434P-RELATED"/>
    <property type="match status" value="1"/>
</dbReference>
<name>A0A1I8NFK4_MUSDO</name>
<dbReference type="PANTHER" id="PTHR47412">
    <property type="entry name" value="FI01434P-RELATED"/>
    <property type="match status" value="1"/>
</dbReference>
<dbReference type="VEuPathDB" id="VectorBase:MDOA014656"/>